<dbReference type="InterPro" id="IPR022953">
    <property type="entry name" value="ATP_PFK"/>
</dbReference>
<feature type="binding site" description="in other chain" evidence="15">
    <location>
        <begin position="168"/>
        <end position="170"/>
    </location>
    <ligand>
        <name>substrate</name>
        <note>ligand shared between dimeric partners</note>
    </ligand>
</feature>
<evidence type="ECO:0000256" key="9">
    <source>
        <dbReference type="ARBA" id="ARBA00022741"/>
    </source>
</evidence>
<comment type="catalytic activity">
    <reaction evidence="14 15">
        <text>beta-D-fructose 6-phosphate + ATP = beta-D-fructose 1,6-bisphosphate + ADP + H(+)</text>
        <dbReference type="Rhea" id="RHEA:16109"/>
        <dbReference type="ChEBI" id="CHEBI:15378"/>
        <dbReference type="ChEBI" id="CHEBI:30616"/>
        <dbReference type="ChEBI" id="CHEBI:32966"/>
        <dbReference type="ChEBI" id="CHEBI:57634"/>
        <dbReference type="ChEBI" id="CHEBI:456216"/>
        <dbReference type="EC" id="2.7.1.11"/>
    </reaction>
</comment>
<dbReference type="InterPro" id="IPR035966">
    <property type="entry name" value="PKF_sf"/>
</dbReference>
<feature type="binding site" description="in other chain" evidence="15">
    <location>
        <begin position="212"/>
        <end position="214"/>
    </location>
    <ligand>
        <name>ADP</name>
        <dbReference type="ChEBI" id="CHEBI:456216"/>
        <note>allosteric activator; ligand shared between dimeric partners</note>
    </ligand>
</feature>
<reference evidence="17 18" key="1">
    <citation type="submission" date="2016-02" db="EMBL/GenBank/DDBJ databases">
        <title>Genome sequence of Clostridium thermobutyricum DSM 4928.</title>
        <authorList>
            <person name="Poehlein A."/>
            <person name="Daniel R."/>
        </authorList>
    </citation>
    <scope>NUCLEOTIDE SEQUENCE [LARGE SCALE GENOMIC DNA]</scope>
    <source>
        <strain evidence="17 18">DSM 4928</strain>
    </source>
</reference>
<evidence type="ECO:0000313" key="18">
    <source>
        <dbReference type="Proteomes" id="UP000191448"/>
    </source>
</evidence>
<dbReference type="GO" id="GO:0003872">
    <property type="term" value="F:6-phosphofructokinase activity"/>
    <property type="evidence" value="ECO:0007669"/>
    <property type="project" value="UniProtKB-UniRule"/>
</dbReference>
<feature type="binding site" description="in other chain" evidence="15">
    <location>
        <begin position="124"/>
        <end position="126"/>
    </location>
    <ligand>
        <name>substrate</name>
        <note>ligand shared between dimeric partners</note>
    </ligand>
</feature>
<evidence type="ECO:0000256" key="14">
    <source>
        <dbReference type="ARBA" id="ARBA00048070"/>
    </source>
</evidence>
<dbReference type="Gene3D" id="3.40.50.450">
    <property type="match status" value="1"/>
</dbReference>
<comment type="cofactor">
    <cofactor evidence="1 15">
        <name>Mg(2+)</name>
        <dbReference type="ChEBI" id="CHEBI:18420"/>
    </cofactor>
</comment>
<dbReference type="GO" id="GO:0070095">
    <property type="term" value="F:fructose-6-phosphate binding"/>
    <property type="evidence" value="ECO:0007669"/>
    <property type="project" value="TreeGrafter"/>
</dbReference>
<organism evidence="17 18">
    <name type="scientific">Clostridium thermobutyricum DSM 4928</name>
    <dbReference type="NCBI Taxonomy" id="1121339"/>
    <lineage>
        <taxon>Bacteria</taxon>
        <taxon>Bacillati</taxon>
        <taxon>Bacillota</taxon>
        <taxon>Clostridia</taxon>
        <taxon>Eubacteriales</taxon>
        <taxon>Clostridiaceae</taxon>
        <taxon>Clostridium</taxon>
    </lineage>
</organism>
<evidence type="ECO:0000256" key="2">
    <source>
        <dbReference type="ARBA" id="ARBA00002659"/>
    </source>
</evidence>
<keyword evidence="9 15" id="KW-0547">Nucleotide-binding</keyword>
<dbReference type="Proteomes" id="UP000191448">
    <property type="component" value="Unassembled WGS sequence"/>
</dbReference>
<comment type="subunit">
    <text evidence="15">Homotetramer.</text>
</comment>
<dbReference type="OrthoDB" id="9802503at2"/>
<dbReference type="Pfam" id="PF00365">
    <property type="entry name" value="PFK"/>
    <property type="match status" value="1"/>
</dbReference>
<keyword evidence="12 15" id="KW-0460">Magnesium</keyword>
<feature type="binding site" description="in other chain" evidence="15">
    <location>
        <position position="221"/>
    </location>
    <ligand>
        <name>substrate</name>
        <note>ligand shared between dimeric partners</note>
    </ligand>
</feature>
<keyword evidence="8 15" id="KW-0479">Metal-binding</keyword>
<dbReference type="Gene3D" id="3.40.50.460">
    <property type="entry name" value="Phosphofructokinase domain"/>
    <property type="match status" value="1"/>
</dbReference>
<keyword evidence="5 15" id="KW-0963">Cytoplasm</keyword>
<dbReference type="NCBIfam" id="TIGR02482">
    <property type="entry name" value="PFKA_ATP"/>
    <property type="match status" value="1"/>
</dbReference>
<feature type="binding site" description="in other chain" evidence="15">
    <location>
        <begin position="184"/>
        <end position="186"/>
    </location>
    <ligand>
        <name>ADP</name>
        <dbReference type="ChEBI" id="CHEBI:456216"/>
        <note>allosteric activator; ligand shared between dimeric partners</note>
    </ligand>
</feature>
<keyword evidence="10 15" id="KW-0418">Kinase</keyword>
<evidence type="ECO:0000256" key="5">
    <source>
        <dbReference type="ARBA" id="ARBA00022490"/>
    </source>
</evidence>
<comment type="function">
    <text evidence="2 15">Catalyzes the phosphorylation of D-fructose 6-phosphate to fructose 1,6-bisphosphate by ATP, the first committing step of glycolysis.</text>
</comment>
<evidence type="ECO:0000256" key="12">
    <source>
        <dbReference type="ARBA" id="ARBA00022842"/>
    </source>
</evidence>
<comment type="caution">
    <text evidence="17">The sequence shown here is derived from an EMBL/GenBank/DDBJ whole genome shotgun (WGS) entry which is preliminary data.</text>
</comment>
<gene>
    <name evidence="17" type="primary">pfkA_2</name>
    <name evidence="15" type="synonym">pfkA</name>
    <name evidence="17" type="ORF">CLTHE_18830</name>
</gene>
<dbReference type="AlphaFoldDB" id="A0A1V4SU30"/>
<evidence type="ECO:0000256" key="10">
    <source>
        <dbReference type="ARBA" id="ARBA00022777"/>
    </source>
</evidence>
<feature type="active site" description="Proton acceptor" evidence="15">
    <location>
        <position position="126"/>
    </location>
</feature>
<dbReference type="GO" id="GO:0061621">
    <property type="term" value="P:canonical glycolysis"/>
    <property type="evidence" value="ECO:0007669"/>
    <property type="project" value="TreeGrafter"/>
</dbReference>
<evidence type="ECO:0000259" key="16">
    <source>
        <dbReference type="Pfam" id="PF00365"/>
    </source>
</evidence>
<evidence type="ECO:0000256" key="7">
    <source>
        <dbReference type="ARBA" id="ARBA00022679"/>
    </source>
</evidence>
<name>A0A1V4SU30_9CLOT</name>
<feature type="binding site" evidence="15">
    <location>
        <begin position="101"/>
        <end position="104"/>
    </location>
    <ligand>
        <name>ATP</name>
        <dbReference type="ChEBI" id="CHEBI:30616"/>
    </ligand>
</feature>
<evidence type="ECO:0000256" key="6">
    <source>
        <dbReference type="ARBA" id="ARBA00022533"/>
    </source>
</evidence>
<feature type="binding site" description="in other chain" evidence="15">
    <location>
        <position position="210"/>
    </location>
    <ligand>
        <name>ADP</name>
        <dbReference type="ChEBI" id="CHEBI:456216"/>
        <note>allosteric activator; ligand shared between dimeric partners</note>
    </ligand>
</feature>
<dbReference type="InterPro" id="IPR012003">
    <property type="entry name" value="ATP_PFK_prok-type"/>
</dbReference>
<dbReference type="NCBIfam" id="NF002872">
    <property type="entry name" value="PRK03202.1"/>
    <property type="match status" value="1"/>
</dbReference>
<evidence type="ECO:0000256" key="13">
    <source>
        <dbReference type="ARBA" id="ARBA00023152"/>
    </source>
</evidence>
<comment type="pathway">
    <text evidence="4 15">Carbohydrate degradation; glycolysis; D-glyceraldehyde 3-phosphate and glycerone phosphate from D-glucose: step 3/4.</text>
</comment>
<dbReference type="EC" id="2.7.1.11" evidence="15"/>
<dbReference type="EMBL" id="LTAY01000048">
    <property type="protein sequence ID" value="OPX47320.1"/>
    <property type="molecule type" value="Genomic_DNA"/>
</dbReference>
<dbReference type="PANTHER" id="PTHR13697:SF4">
    <property type="entry name" value="ATP-DEPENDENT 6-PHOSPHOFRUCTOKINASE"/>
    <property type="match status" value="1"/>
</dbReference>
<accession>A0A1V4SU30</accession>
<dbReference type="GO" id="GO:0030388">
    <property type="term" value="P:fructose 1,6-bisphosphate metabolic process"/>
    <property type="evidence" value="ECO:0007669"/>
    <property type="project" value="TreeGrafter"/>
</dbReference>
<keyword evidence="13 15" id="KW-0324">Glycolysis</keyword>
<dbReference type="RefSeq" id="WP_080023086.1">
    <property type="nucleotide sequence ID" value="NZ_LTAY01000048.1"/>
</dbReference>
<evidence type="ECO:0000256" key="11">
    <source>
        <dbReference type="ARBA" id="ARBA00022840"/>
    </source>
</evidence>
<feature type="binding site" evidence="15">
    <location>
        <begin position="20"/>
        <end position="24"/>
    </location>
    <ligand>
        <name>ADP</name>
        <dbReference type="ChEBI" id="CHEBI:456216"/>
        <note>allosteric activator; ligand shared between dimeric partners</note>
    </ligand>
</feature>
<feature type="binding site" evidence="15">
    <location>
        <position position="10"/>
    </location>
    <ligand>
        <name>ATP</name>
        <dbReference type="ChEBI" id="CHEBI:30616"/>
    </ligand>
</feature>
<evidence type="ECO:0000256" key="8">
    <source>
        <dbReference type="ARBA" id="ARBA00022723"/>
    </source>
</evidence>
<protein>
    <recommendedName>
        <fullName evidence="15">ATP-dependent 6-phosphofructokinase</fullName>
        <shortName evidence="15">ATP-PFK</shortName>
        <shortName evidence="15">Phosphofructokinase</shortName>
        <ecNumber evidence="15">2.7.1.11</ecNumber>
    </recommendedName>
    <alternativeName>
        <fullName evidence="15">Phosphohexokinase</fullName>
    </alternativeName>
</protein>
<feature type="binding site" description="in other chain" evidence="15">
    <location>
        <position position="153"/>
    </location>
    <ligand>
        <name>ADP</name>
        <dbReference type="ChEBI" id="CHEBI:456216"/>
        <note>allosteric activator; ligand shared between dimeric partners</note>
    </ligand>
</feature>
<feature type="domain" description="Phosphofructokinase" evidence="16">
    <location>
        <begin position="2"/>
        <end position="274"/>
    </location>
</feature>
<keyword evidence="6 15" id="KW-0021">Allosteric enzyme</keyword>
<feature type="binding site" evidence="15">
    <location>
        <position position="102"/>
    </location>
    <ligand>
        <name>Mg(2+)</name>
        <dbReference type="ChEBI" id="CHEBI:18420"/>
        <note>catalytic</note>
    </ligand>
</feature>
<dbReference type="GO" id="GO:0006002">
    <property type="term" value="P:fructose 6-phosphate metabolic process"/>
    <property type="evidence" value="ECO:0007669"/>
    <property type="project" value="UniProtKB-UniRule"/>
</dbReference>
<comment type="subcellular location">
    <subcellularLocation>
        <location evidence="3 15">Cytoplasm</location>
    </subcellularLocation>
</comment>
<dbReference type="GO" id="GO:0016208">
    <property type="term" value="F:AMP binding"/>
    <property type="evidence" value="ECO:0007669"/>
    <property type="project" value="TreeGrafter"/>
</dbReference>
<dbReference type="HAMAP" id="MF_00339">
    <property type="entry name" value="Phosphofructokinase_I_B1"/>
    <property type="match status" value="1"/>
</dbReference>
<evidence type="ECO:0000256" key="1">
    <source>
        <dbReference type="ARBA" id="ARBA00001946"/>
    </source>
</evidence>
<evidence type="ECO:0000256" key="15">
    <source>
        <dbReference type="HAMAP-Rule" id="MF_00339"/>
    </source>
</evidence>
<feature type="binding site" evidence="15">
    <location>
        <position position="242"/>
    </location>
    <ligand>
        <name>substrate</name>
        <note>ligand shared between dimeric partners</note>
    </ligand>
</feature>
<dbReference type="PIRSF" id="PIRSF000532">
    <property type="entry name" value="ATP_PFK_prok"/>
    <property type="match status" value="1"/>
</dbReference>
<comment type="activity regulation">
    <text evidence="15">Allosterically activated by ADP and other diphosphonucleosides, and allosterically inhibited by phosphoenolpyruvate.</text>
</comment>
<dbReference type="InterPro" id="IPR000023">
    <property type="entry name" value="Phosphofructokinase_dom"/>
</dbReference>
<evidence type="ECO:0000256" key="4">
    <source>
        <dbReference type="ARBA" id="ARBA00004679"/>
    </source>
</evidence>
<dbReference type="GO" id="GO:0046872">
    <property type="term" value="F:metal ion binding"/>
    <property type="evidence" value="ECO:0007669"/>
    <property type="project" value="UniProtKB-KW"/>
</dbReference>
<keyword evidence="7 15" id="KW-0808">Transferase</keyword>
<dbReference type="SUPFAM" id="SSF53784">
    <property type="entry name" value="Phosphofructokinase"/>
    <property type="match status" value="1"/>
</dbReference>
<dbReference type="GO" id="GO:0042802">
    <property type="term" value="F:identical protein binding"/>
    <property type="evidence" value="ECO:0007669"/>
    <property type="project" value="TreeGrafter"/>
</dbReference>
<comment type="similarity">
    <text evidence="15">Belongs to the phosphofructokinase type A (PFKA) family. ATP-dependent PFK group I subfamily. Prokaryotic clade 'B1' sub-subfamily.</text>
</comment>
<dbReference type="GO" id="GO:0005945">
    <property type="term" value="C:6-phosphofructokinase complex"/>
    <property type="evidence" value="ECO:0007669"/>
    <property type="project" value="TreeGrafter"/>
</dbReference>
<sequence length="316" mass="34490">MKIGILTSGGDAPGMNAVIRAIVKVSTKYGIETFGIKRGYTGLLNEEIYKLTESDVDYISESGGTILKTSRCPEFTTEEGRLKGLDNLKKYGIDAVVVIGGDGSFQGAQKLHDLNVKVIGVPGTIDNDLKYTDYCIGFDTTLNTVLDCIRKIKDTDASHEKATIVEVMGRYCGDLALYSAIAGGGEIISTPERKLSLEQIKTALKKNIEKGKKDSIIIITERMYDIEEVQKYLEDNLGIGVRSTVLGFIQRGGNPSAADRILASRMGAHAVELLKKGVSGKAVGVRNNEMISVDIKDVNKEKDIKKEQYDLMELLL</sequence>
<keyword evidence="11 15" id="KW-0067">ATP-binding</keyword>
<dbReference type="GO" id="GO:0005524">
    <property type="term" value="F:ATP binding"/>
    <property type="evidence" value="ECO:0007669"/>
    <property type="project" value="UniProtKB-UniRule"/>
</dbReference>
<dbReference type="FunFam" id="3.40.50.450:FF:000001">
    <property type="entry name" value="ATP-dependent 6-phosphofructokinase"/>
    <property type="match status" value="1"/>
</dbReference>
<dbReference type="UniPathway" id="UPA00109">
    <property type="reaction ID" value="UER00182"/>
</dbReference>
<proteinExistence type="inferred from homology"/>
<feature type="binding site" evidence="15">
    <location>
        <begin position="71"/>
        <end position="72"/>
    </location>
    <ligand>
        <name>ATP</name>
        <dbReference type="ChEBI" id="CHEBI:30616"/>
    </ligand>
</feature>
<evidence type="ECO:0000313" key="17">
    <source>
        <dbReference type="EMBL" id="OPX47320.1"/>
    </source>
</evidence>
<dbReference type="GO" id="GO:0048029">
    <property type="term" value="F:monosaccharide binding"/>
    <property type="evidence" value="ECO:0007669"/>
    <property type="project" value="TreeGrafter"/>
</dbReference>
<comment type="caution">
    <text evidence="15">Lacks conserved residue(s) required for the propagation of feature annotation.</text>
</comment>
<dbReference type="FunFam" id="3.40.50.460:FF:000002">
    <property type="entry name" value="ATP-dependent 6-phosphofructokinase"/>
    <property type="match status" value="1"/>
</dbReference>
<dbReference type="PANTHER" id="PTHR13697">
    <property type="entry name" value="PHOSPHOFRUCTOKINASE"/>
    <property type="match status" value="1"/>
</dbReference>
<dbReference type="PRINTS" id="PR00476">
    <property type="entry name" value="PHFRCTKINASE"/>
</dbReference>
<dbReference type="InterPro" id="IPR012828">
    <property type="entry name" value="PFKA_ATP_prok"/>
</dbReference>
<evidence type="ECO:0000256" key="3">
    <source>
        <dbReference type="ARBA" id="ARBA00004496"/>
    </source>
</evidence>